<gene>
    <name evidence="2" type="ORF">E2C01_042063</name>
</gene>
<keyword evidence="3" id="KW-1185">Reference proteome</keyword>
<organism evidence="2 3">
    <name type="scientific">Portunus trituberculatus</name>
    <name type="common">Swimming crab</name>
    <name type="synonym">Neptunus trituberculatus</name>
    <dbReference type="NCBI Taxonomy" id="210409"/>
    <lineage>
        <taxon>Eukaryota</taxon>
        <taxon>Metazoa</taxon>
        <taxon>Ecdysozoa</taxon>
        <taxon>Arthropoda</taxon>
        <taxon>Crustacea</taxon>
        <taxon>Multicrustacea</taxon>
        <taxon>Malacostraca</taxon>
        <taxon>Eumalacostraca</taxon>
        <taxon>Eucarida</taxon>
        <taxon>Decapoda</taxon>
        <taxon>Pleocyemata</taxon>
        <taxon>Brachyura</taxon>
        <taxon>Eubrachyura</taxon>
        <taxon>Portunoidea</taxon>
        <taxon>Portunidae</taxon>
        <taxon>Portuninae</taxon>
        <taxon>Portunus</taxon>
    </lineage>
</organism>
<dbReference type="EMBL" id="VSRR010008206">
    <property type="protein sequence ID" value="MPC48296.1"/>
    <property type="molecule type" value="Genomic_DNA"/>
</dbReference>
<evidence type="ECO:0000313" key="2">
    <source>
        <dbReference type="EMBL" id="MPC48296.1"/>
    </source>
</evidence>
<comment type="caution">
    <text evidence="2">The sequence shown here is derived from an EMBL/GenBank/DDBJ whole genome shotgun (WGS) entry which is preliminary data.</text>
</comment>
<reference evidence="2 3" key="1">
    <citation type="submission" date="2019-05" db="EMBL/GenBank/DDBJ databases">
        <title>Another draft genome of Portunus trituberculatus and its Hox gene families provides insights of decapod evolution.</title>
        <authorList>
            <person name="Jeong J.-H."/>
            <person name="Song I."/>
            <person name="Kim S."/>
            <person name="Choi T."/>
            <person name="Kim D."/>
            <person name="Ryu S."/>
            <person name="Kim W."/>
        </authorList>
    </citation>
    <scope>NUCLEOTIDE SEQUENCE [LARGE SCALE GENOMIC DNA]</scope>
    <source>
        <tissue evidence="2">Muscle</tissue>
    </source>
</reference>
<evidence type="ECO:0000313" key="3">
    <source>
        <dbReference type="Proteomes" id="UP000324222"/>
    </source>
</evidence>
<evidence type="ECO:0000256" key="1">
    <source>
        <dbReference type="SAM" id="MobiDB-lite"/>
    </source>
</evidence>
<dbReference type="Proteomes" id="UP000324222">
    <property type="component" value="Unassembled WGS sequence"/>
</dbReference>
<protein>
    <submittedName>
        <fullName evidence="2">Uncharacterized protein</fullName>
    </submittedName>
</protein>
<proteinExistence type="predicted"/>
<feature type="compositionally biased region" description="Pro residues" evidence="1">
    <location>
        <begin position="69"/>
        <end position="79"/>
    </location>
</feature>
<sequence length="89" mass="9750">MVVLRTCLCGCGRSDGPWESTTLSHAHPCQPTEPLDAPAQRGGAREKGWRRTKSRTPRGRTLSPSNVPSGPPFPFPPHAPLVTHTNWQQ</sequence>
<name>A0A5B7FS11_PORTR</name>
<dbReference type="AlphaFoldDB" id="A0A5B7FS11"/>
<accession>A0A5B7FS11</accession>
<feature type="region of interest" description="Disordered" evidence="1">
    <location>
        <begin position="22"/>
        <end position="89"/>
    </location>
</feature>